<reference evidence="3 4" key="1">
    <citation type="journal article" date="2017" name="ISME J.">
        <title>Energy and carbon metabolisms in a deep terrestrial subsurface fluid microbial community.</title>
        <authorList>
            <person name="Momper L."/>
            <person name="Jungbluth S.P."/>
            <person name="Lee M.D."/>
            <person name="Amend J.P."/>
        </authorList>
    </citation>
    <scope>NUCLEOTIDE SEQUENCE [LARGE SCALE GENOMIC DNA]</scope>
    <source>
        <strain evidence="3">SURF_17</strain>
    </source>
</reference>
<dbReference type="Pfam" id="PF19830">
    <property type="entry name" value="DUF6311"/>
    <property type="match status" value="1"/>
</dbReference>
<evidence type="ECO:0000313" key="4">
    <source>
        <dbReference type="Proteomes" id="UP000285961"/>
    </source>
</evidence>
<dbReference type="InterPro" id="IPR046278">
    <property type="entry name" value="DUF6311"/>
</dbReference>
<gene>
    <name evidence="3" type="ORF">C4532_03240</name>
</gene>
<feature type="transmembrane region" description="Helical" evidence="1">
    <location>
        <begin position="345"/>
        <end position="366"/>
    </location>
</feature>
<evidence type="ECO:0000313" key="3">
    <source>
        <dbReference type="EMBL" id="RJP74021.1"/>
    </source>
</evidence>
<comment type="caution">
    <text evidence="3">The sequence shown here is derived from an EMBL/GenBank/DDBJ whole genome shotgun (WGS) entry which is preliminary data.</text>
</comment>
<proteinExistence type="predicted"/>
<keyword evidence="1" id="KW-0812">Transmembrane</keyword>
<organism evidence="3 4">
    <name type="scientific">Candidatus Abyssobacteria bacterium SURF_17</name>
    <dbReference type="NCBI Taxonomy" id="2093361"/>
    <lineage>
        <taxon>Bacteria</taxon>
        <taxon>Pseudomonadati</taxon>
        <taxon>Candidatus Hydrogenedentota</taxon>
        <taxon>Candidatus Abyssobacteria</taxon>
    </lineage>
</organism>
<name>A0A419F6Q7_9BACT</name>
<evidence type="ECO:0000256" key="1">
    <source>
        <dbReference type="SAM" id="Phobius"/>
    </source>
</evidence>
<sequence length="574" mass="65001">MLLAAPQTLFLRGNVLTTRAKSYFSVGIISLALTLAFTYPQIVHLASGCVEPPFGRTNDQYLHMWDAWWLKKALLELHMSPYHTPLVNYPDGANLALQEVGLVNGILTIPFQFVLPKPHGLILGFNIVVIFSFVASALAMYALIHEITNDHAVAAMCGLYFAFMPYRAASIMNQIYLSTEWIPLYILFLLRTMKRPLLRNCIWCAVFFALTLHSSYTYAFFLILFTVVFVPVKLLSEHKDVFNKSVIVALGSIAVFCFIIALPNLVMITAGTINWAQPVEVSDMLSANVAGYFVPPDFQTVYGFLLRHFGPLPVYTGFVGKALFFTYTLLFFSLYGILTGPKRTMVVWIVLFAVFLTFSLGTSLHVSKWNIDIKLPYVALIKYVPLASAMRSPFRFAIVERIAFIVLAAYGMKTFIGGSDSSTAEILRYPEGGKLRNRGFRTGLICVLLSLELWHSPFTYRQASVPEIYYEIAERKEQFVVVDLPVGLKYFLTQYMFYQTVHEKPILYGNINRPEVGVDERRIRFEALLKSASRNDAEVLDYLRRYDAGYVIEHSFPDGEDVVIATHRLLPEPS</sequence>
<accession>A0A419F6Q7</accession>
<dbReference type="Proteomes" id="UP000285961">
    <property type="component" value="Unassembled WGS sequence"/>
</dbReference>
<feature type="domain" description="DUF6311" evidence="2">
    <location>
        <begin position="77"/>
        <end position="409"/>
    </location>
</feature>
<dbReference type="AlphaFoldDB" id="A0A419F6Q7"/>
<keyword evidence="1" id="KW-0472">Membrane</keyword>
<evidence type="ECO:0000259" key="2">
    <source>
        <dbReference type="Pfam" id="PF19830"/>
    </source>
</evidence>
<feature type="transmembrane region" description="Helical" evidence="1">
    <location>
        <begin position="174"/>
        <end position="190"/>
    </location>
</feature>
<feature type="transmembrane region" description="Helical" evidence="1">
    <location>
        <begin position="247"/>
        <end position="276"/>
    </location>
</feature>
<feature type="transmembrane region" description="Helical" evidence="1">
    <location>
        <begin position="22"/>
        <end position="42"/>
    </location>
</feature>
<feature type="transmembrane region" description="Helical" evidence="1">
    <location>
        <begin position="121"/>
        <end position="144"/>
    </location>
</feature>
<dbReference type="EMBL" id="QZKI01000021">
    <property type="protein sequence ID" value="RJP74021.1"/>
    <property type="molecule type" value="Genomic_DNA"/>
</dbReference>
<protein>
    <recommendedName>
        <fullName evidence="2">DUF6311 domain-containing protein</fullName>
    </recommendedName>
</protein>
<keyword evidence="1" id="KW-1133">Transmembrane helix</keyword>
<feature type="transmembrane region" description="Helical" evidence="1">
    <location>
        <begin position="218"/>
        <end position="235"/>
    </location>
</feature>
<feature type="transmembrane region" description="Helical" evidence="1">
    <location>
        <begin position="314"/>
        <end position="338"/>
    </location>
</feature>